<proteinExistence type="predicted"/>
<protein>
    <submittedName>
        <fullName evidence="2">HMG box domain-containing protein</fullName>
    </submittedName>
</protein>
<sequence length="430" mass="48566">MIAADDQADEVKVFRKVEQEDGDGDGGQSADSMYEVKKEVALEDESELRNGENLIDPTTTPRRGFQFNPALANIQAQMSPQCFGMPMMMPCLIPDPAAMAMSSNALNQMMSPAFNYLSPQLQMYRNFMTQNSPMYANSYMQNLNAMAASMGRPMGPNNGLNFGNMGNNYGSAPFMGTNSYPNTPKASKSRREDHSPEKPHVKKPLNAFMWYMKENRPKLLEEVEYKEKQSAELNKILGKNWHNLDKVEQQKYYDMAKKDREEHAIANPDWSARDNYAIRKKKKSKRVKSLDNADRKKCRARYSVNQKERWCKHCLRKKRCIYSKSESIASSPAVQENSRTPAMSSPASSGMQGSIDDKNSESESETDTNRTTVLQDISQTPTQRNLSMQFNLGMPMPGMPNAQGMGIGMPNMSLMGNFLMNPNHVWNTSI</sequence>
<evidence type="ECO:0000313" key="2">
    <source>
        <dbReference type="WBParaSite" id="RSKR_0000644900.1"/>
    </source>
</evidence>
<reference evidence="2" key="1">
    <citation type="submission" date="2016-11" db="UniProtKB">
        <authorList>
            <consortium name="WormBaseParasite"/>
        </authorList>
    </citation>
    <scope>IDENTIFICATION</scope>
    <source>
        <strain evidence="2">KR3021</strain>
    </source>
</reference>
<accession>A0AC35U1I3</accession>
<name>A0AC35U1I3_9BILA</name>
<dbReference type="WBParaSite" id="RSKR_0000644900.1">
    <property type="protein sequence ID" value="RSKR_0000644900.1"/>
    <property type="gene ID" value="RSKR_0000644900"/>
</dbReference>
<evidence type="ECO:0000313" key="1">
    <source>
        <dbReference type="Proteomes" id="UP000095286"/>
    </source>
</evidence>
<dbReference type="Proteomes" id="UP000095286">
    <property type="component" value="Unplaced"/>
</dbReference>
<organism evidence="1 2">
    <name type="scientific">Rhabditophanes sp. KR3021</name>
    <dbReference type="NCBI Taxonomy" id="114890"/>
    <lineage>
        <taxon>Eukaryota</taxon>
        <taxon>Metazoa</taxon>
        <taxon>Ecdysozoa</taxon>
        <taxon>Nematoda</taxon>
        <taxon>Chromadorea</taxon>
        <taxon>Rhabditida</taxon>
        <taxon>Tylenchina</taxon>
        <taxon>Panagrolaimomorpha</taxon>
        <taxon>Strongyloidoidea</taxon>
        <taxon>Alloionematidae</taxon>
        <taxon>Rhabditophanes</taxon>
    </lineage>
</organism>